<proteinExistence type="predicted"/>
<evidence type="ECO:0000313" key="1">
    <source>
        <dbReference type="EMBL" id="KAG0444291.1"/>
    </source>
</evidence>
<gene>
    <name evidence="1" type="ORF">HPB47_013956</name>
</gene>
<organism evidence="1 2">
    <name type="scientific">Ixodes persulcatus</name>
    <name type="common">Taiga tick</name>
    <dbReference type="NCBI Taxonomy" id="34615"/>
    <lineage>
        <taxon>Eukaryota</taxon>
        <taxon>Metazoa</taxon>
        <taxon>Ecdysozoa</taxon>
        <taxon>Arthropoda</taxon>
        <taxon>Chelicerata</taxon>
        <taxon>Arachnida</taxon>
        <taxon>Acari</taxon>
        <taxon>Parasitiformes</taxon>
        <taxon>Ixodida</taxon>
        <taxon>Ixodoidea</taxon>
        <taxon>Ixodidae</taxon>
        <taxon>Ixodinae</taxon>
        <taxon>Ixodes</taxon>
    </lineage>
</organism>
<sequence length="234" mass="25850">MDSSGSSESSNDEDMLLDFEDDDDNSFSYDPPASPPRKPPAAAAFVIRRHVDPDAASEAEWLMLPDEDLCCGEIARMPPYYGTGNKSQLGDPVVQPAPASMLLSHFSEIKCPLAEILTAENRDPIEKDCSALLSQMVTDIVDMNDKEMLVGLLSGKNKVHHVMELTSLTPLHLQKHDLVANLDRETRALYDRMISKNLDEIVEIALVTRGQAAASRCIPKKKLENTFISVELLI</sequence>
<keyword evidence="2" id="KW-1185">Reference proteome</keyword>
<protein>
    <submittedName>
        <fullName evidence="1">Uncharacterized protein</fullName>
    </submittedName>
</protein>
<dbReference type="Proteomes" id="UP000805193">
    <property type="component" value="Unassembled WGS sequence"/>
</dbReference>
<dbReference type="EMBL" id="JABSTQ010002222">
    <property type="protein sequence ID" value="KAG0444291.1"/>
    <property type="molecule type" value="Genomic_DNA"/>
</dbReference>
<name>A0AC60QZ23_IXOPE</name>
<comment type="caution">
    <text evidence="1">The sequence shown here is derived from an EMBL/GenBank/DDBJ whole genome shotgun (WGS) entry which is preliminary data.</text>
</comment>
<accession>A0AC60QZ23</accession>
<reference evidence="1 2" key="1">
    <citation type="journal article" date="2020" name="Cell">
        <title>Large-Scale Comparative Analyses of Tick Genomes Elucidate Their Genetic Diversity and Vector Capacities.</title>
        <authorList>
            <consortium name="Tick Genome and Microbiome Consortium (TIGMIC)"/>
            <person name="Jia N."/>
            <person name="Wang J."/>
            <person name="Shi W."/>
            <person name="Du L."/>
            <person name="Sun Y."/>
            <person name="Zhan W."/>
            <person name="Jiang J.F."/>
            <person name="Wang Q."/>
            <person name="Zhang B."/>
            <person name="Ji P."/>
            <person name="Bell-Sakyi L."/>
            <person name="Cui X.M."/>
            <person name="Yuan T.T."/>
            <person name="Jiang B.G."/>
            <person name="Yang W.F."/>
            <person name="Lam T.T."/>
            <person name="Chang Q.C."/>
            <person name="Ding S.J."/>
            <person name="Wang X.J."/>
            <person name="Zhu J.G."/>
            <person name="Ruan X.D."/>
            <person name="Zhao L."/>
            <person name="Wei J.T."/>
            <person name="Ye R.Z."/>
            <person name="Que T.C."/>
            <person name="Du C.H."/>
            <person name="Zhou Y.H."/>
            <person name="Cheng J.X."/>
            <person name="Dai P.F."/>
            <person name="Guo W.B."/>
            <person name="Han X.H."/>
            <person name="Huang E.J."/>
            <person name="Li L.F."/>
            <person name="Wei W."/>
            <person name="Gao Y.C."/>
            <person name="Liu J.Z."/>
            <person name="Shao H.Z."/>
            <person name="Wang X."/>
            <person name="Wang C.C."/>
            <person name="Yang T.C."/>
            <person name="Huo Q.B."/>
            <person name="Li W."/>
            <person name="Chen H.Y."/>
            <person name="Chen S.E."/>
            <person name="Zhou L.G."/>
            <person name="Ni X.B."/>
            <person name="Tian J.H."/>
            <person name="Sheng Y."/>
            <person name="Liu T."/>
            <person name="Pan Y.S."/>
            <person name="Xia L.Y."/>
            <person name="Li J."/>
            <person name="Zhao F."/>
            <person name="Cao W.C."/>
        </authorList>
    </citation>
    <scope>NUCLEOTIDE SEQUENCE [LARGE SCALE GENOMIC DNA]</scope>
    <source>
        <strain evidence="1">Iper-2018</strain>
    </source>
</reference>
<evidence type="ECO:0000313" key="2">
    <source>
        <dbReference type="Proteomes" id="UP000805193"/>
    </source>
</evidence>